<feature type="transmembrane region" description="Helical" evidence="12">
    <location>
        <begin position="453"/>
        <end position="476"/>
    </location>
</feature>
<accession>A0A927FBM1</accession>
<dbReference type="GO" id="GO:0005886">
    <property type="term" value="C:plasma membrane"/>
    <property type="evidence" value="ECO:0007669"/>
    <property type="project" value="UniProtKB-SubCell"/>
</dbReference>
<feature type="transmembrane region" description="Helical" evidence="12">
    <location>
        <begin position="418"/>
        <end position="441"/>
    </location>
</feature>
<dbReference type="Gene3D" id="3.90.550.10">
    <property type="entry name" value="Spore Coat Polysaccharide Biosynthesis Protein SpsA, Chain A"/>
    <property type="match status" value="1"/>
</dbReference>
<dbReference type="AlphaFoldDB" id="A0A927FBM1"/>
<comment type="caution">
    <text evidence="14">The sequence shown here is derived from an EMBL/GenBank/DDBJ whole genome shotgun (WGS) entry which is preliminary data.</text>
</comment>
<keyword evidence="5" id="KW-1003">Cell membrane</keyword>
<feature type="transmembrane region" description="Helical" evidence="12">
    <location>
        <begin position="533"/>
        <end position="555"/>
    </location>
</feature>
<dbReference type="Pfam" id="PF13632">
    <property type="entry name" value="Glyco_trans_2_3"/>
    <property type="match status" value="1"/>
</dbReference>
<dbReference type="EMBL" id="JACYFG010000051">
    <property type="protein sequence ID" value="MBD5781869.1"/>
    <property type="molecule type" value="Genomic_DNA"/>
</dbReference>
<comment type="similarity">
    <text evidence="3">Belongs to the glycosyltransferase 2 family. OpgH subfamily.</text>
</comment>
<feature type="domain" description="Glycosyltransferase 2-like" evidence="13">
    <location>
        <begin position="194"/>
        <end position="388"/>
    </location>
</feature>
<keyword evidence="11 12" id="KW-0472">Membrane</keyword>
<dbReference type="PANTHER" id="PTHR43867">
    <property type="entry name" value="CELLULOSE SYNTHASE CATALYTIC SUBUNIT A [UDP-FORMING]"/>
    <property type="match status" value="1"/>
</dbReference>
<evidence type="ECO:0000313" key="15">
    <source>
        <dbReference type="Proteomes" id="UP000622317"/>
    </source>
</evidence>
<keyword evidence="10 12" id="KW-1133">Transmembrane helix</keyword>
<keyword evidence="15" id="KW-1185">Reference proteome</keyword>
<evidence type="ECO:0000256" key="1">
    <source>
        <dbReference type="ARBA" id="ARBA00004429"/>
    </source>
</evidence>
<keyword evidence="7" id="KW-0328">Glycosyltransferase</keyword>
<dbReference type="InterPro" id="IPR050321">
    <property type="entry name" value="Glycosyltr_2/OpgH_subfam"/>
</dbReference>
<reference evidence="14" key="1">
    <citation type="submission" date="2020-09" db="EMBL/GenBank/DDBJ databases">
        <title>Pelagicoccus enzymogenes sp. nov. with an EPS production, isolated from marine sediment.</title>
        <authorList>
            <person name="Feng X."/>
        </authorList>
    </citation>
    <scope>NUCLEOTIDE SEQUENCE</scope>
    <source>
        <strain evidence="14">NFK12</strain>
    </source>
</reference>
<keyword evidence="9 12" id="KW-0812">Transmembrane</keyword>
<comment type="subcellular location">
    <subcellularLocation>
        <location evidence="1">Cell inner membrane</location>
        <topology evidence="1">Multi-pass membrane protein</topology>
    </subcellularLocation>
</comment>
<gene>
    <name evidence="14" type="primary">mdoH</name>
    <name evidence="14" type="ORF">IEN85_20380</name>
</gene>
<evidence type="ECO:0000256" key="11">
    <source>
        <dbReference type="ARBA" id="ARBA00023136"/>
    </source>
</evidence>
<dbReference type="InterPro" id="IPR029044">
    <property type="entry name" value="Nucleotide-diphossugar_trans"/>
</dbReference>
<proteinExistence type="inferred from homology"/>
<evidence type="ECO:0000256" key="5">
    <source>
        <dbReference type="ARBA" id="ARBA00022475"/>
    </source>
</evidence>
<dbReference type="SUPFAM" id="SSF53448">
    <property type="entry name" value="Nucleotide-diphospho-sugar transferases"/>
    <property type="match status" value="1"/>
</dbReference>
<feature type="transmembrane region" description="Helical" evidence="12">
    <location>
        <begin position="369"/>
        <end position="390"/>
    </location>
</feature>
<sequence length="701" mass="79340">MKRGIVSIGQFFDWQRLFFFVTALLFTVFPTVLFGNLLWRVGIEEGLWPVSLLFAILTWNISWGATHSLVGFFKRRRPLRRPVDVSLEQEHPGSVAVVLPVYNEDPRRVFAGLKAMYESLQKQEGAEVFDFYILSDSTKPERWLEEEQSWATLCRDLKAFGRINYRRRSVNTDKKAGNLLEFCESWGMRYRYMVTLDADSVMSGETLMTLYRRMEADTRIGILQTAPKIVYSESFWGRLQQFSNHFYGPVFIAGLNFWQGGQGNYWGHNAIIRMAPFMEHCALPDLPGREPFGGKILSHDFVEAALMQRAGFEVRLAEDLEQSYEECPQDMVEHAKRDRRWCQGNMQHFWLLFSRGLTFASRLHLANGIMGYASSLLWALFLVLSGILMYNRVRSNLSLLPTSGVGDWFQIPLSDHGLLVAGVTFSLLFLPKLLALLDAFLSEGRTRVFGGGIRCTLSVLFEIVSSALVAPIMMLYHGQFVVFTALGKGVGWSTQNRLAGDGLSLYDAFVSHRGHAIVGVAFTLLARQVSESFLYWTLPVSGAMVLAPFVSWILSKPSIGGWLKRIGILVTPVEHKVEEELVAVRENESEWKRKNWIFEDTDSVAGLMNAVVDPYLNAIRVTLAGESKSSLDAGSAERMGKALLYRGVNGLSSSECKLVLGDAELMSSLHRQVWTLDPEDLHPSWGPLFRRYSWVQLQRVG</sequence>
<dbReference type="GO" id="GO:0016758">
    <property type="term" value="F:hexosyltransferase activity"/>
    <property type="evidence" value="ECO:0007669"/>
    <property type="project" value="TreeGrafter"/>
</dbReference>
<comment type="pathway">
    <text evidence="2">Glycan metabolism; osmoregulated periplasmic glucan (OPG) biosynthesis.</text>
</comment>
<keyword evidence="6" id="KW-0997">Cell inner membrane</keyword>
<evidence type="ECO:0000256" key="9">
    <source>
        <dbReference type="ARBA" id="ARBA00022692"/>
    </source>
</evidence>
<name>A0A927FBM1_9BACT</name>
<dbReference type="NCBIfam" id="NF003958">
    <property type="entry name" value="PRK05454.2-1"/>
    <property type="match status" value="1"/>
</dbReference>
<evidence type="ECO:0000256" key="7">
    <source>
        <dbReference type="ARBA" id="ARBA00022676"/>
    </source>
</evidence>
<evidence type="ECO:0000313" key="14">
    <source>
        <dbReference type="EMBL" id="MBD5781869.1"/>
    </source>
</evidence>
<evidence type="ECO:0000256" key="12">
    <source>
        <dbReference type="SAM" id="Phobius"/>
    </source>
</evidence>
<evidence type="ECO:0000256" key="8">
    <source>
        <dbReference type="ARBA" id="ARBA00022679"/>
    </source>
</evidence>
<evidence type="ECO:0000256" key="2">
    <source>
        <dbReference type="ARBA" id="ARBA00005001"/>
    </source>
</evidence>
<dbReference type="Proteomes" id="UP000622317">
    <property type="component" value="Unassembled WGS sequence"/>
</dbReference>
<keyword evidence="8" id="KW-0808">Transferase</keyword>
<organism evidence="14 15">
    <name type="scientific">Pelagicoccus enzymogenes</name>
    <dbReference type="NCBI Taxonomy" id="2773457"/>
    <lineage>
        <taxon>Bacteria</taxon>
        <taxon>Pseudomonadati</taxon>
        <taxon>Verrucomicrobiota</taxon>
        <taxon>Opitutia</taxon>
        <taxon>Puniceicoccales</taxon>
        <taxon>Pelagicoccaceae</taxon>
        <taxon>Pelagicoccus</taxon>
    </lineage>
</organism>
<evidence type="ECO:0000256" key="10">
    <source>
        <dbReference type="ARBA" id="ARBA00022989"/>
    </source>
</evidence>
<dbReference type="InterPro" id="IPR001173">
    <property type="entry name" value="Glyco_trans_2-like"/>
</dbReference>
<protein>
    <recommendedName>
        <fullName evidence="4">Glucans biosynthesis glucosyltransferase H</fullName>
    </recommendedName>
</protein>
<dbReference type="CDD" id="cd04191">
    <property type="entry name" value="Glucan_BSP_MdoH"/>
    <property type="match status" value="1"/>
</dbReference>
<dbReference type="RefSeq" id="WP_191618947.1">
    <property type="nucleotide sequence ID" value="NZ_JACYFG010000051.1"/>
</dbReference>
<evidence type="ECO:0000256" key="6">
    <source>
        <dbReference type="ARBA" id="ARBA00022519"/>
    </source>
</evidence>
<evidence type="ECO:0000256" key="4">
    <source>
        <dbReference type="ARBA" id="ARBA00020585"/>
    </source>
</evidence>
<feature type="transmembrane region" description="Helical" evidence="12">
    <location>
        <begin position="17"/>
        <end position="39"/>
    </location>
</feature>
<feature type="transmembrane region" description="Helical" evidence="12">
    <location>
        <begin position="51"/>
        <end position="73"/>
    </location>
</feature>
<dbReference type="NCBIfam" id="NF003962">
    <property type="entry name" value="PRK05454.2-5"/>
    <property type="match status" value="1"/>
</dbReference>
<evidence type="ECO:0000256" key="3">
    <source>
        <dbReference type="ARBA" id="ARBA00009337"/>
    </source>
</evidence>
<dbReference type="PANTHER" id="PTHR43867:SF5">
    <property type="entry name" value="GLUCANS BIOSYNTHESIS GLUCOSYLTRANSFERASE H"/>
    <property type="match status" value="1"/>
</dbReference>
<evidence type="ECO:0000259" key="13">
    <source>
        <dbReference type="Pfam" id="PF13632"/>
    </source>
</evidence>